<dbReference type="GO" id="GO:0009451">
    <property type="term" value="P:RNA modification"/>
    <property type="evidence" value="ECO:0007669"/>
    <property type="project" value="InterPro"/>
</dbReference>
<organism evidence="8 9">
    <name type="scientific">Perilla frutescens var. hirtella</name>
    <name type="common">Perilla citriodora</name>
    <name type="synonym">Perilla setoyensis</name>
    <dbReference type="NCBI Taxonomy" id="608512"/>
    <lineage>
        <taxon>Eukaryota</taxon>
        <taxon>Viridiplantae</taxon>
        <taxon>Streptophyta</taxon>
        <taxon>Embryophyta</taxon>
        <taxon>Tracheophyta</taxon>
        <taxon>Spermatophyta</taxon>
        <taxon>Magnoliopsida</taxon>
        <taxon>eudicotyledons</taxon>
        <taxon>Gunneridae</taxon>
        <taxon>Pentapetalae</taxon>
        <taxon>asterids</taxon>
        <taxon>lamiids</taxon>
        <taxon>Lamiales</taxon>
        <taxon>Lamiaceae</taxon>
        <taxon>Nepetoideae</taxon>
        <taxon>Elsholtzieae</taxon>
        <taxon>Perilla</taxon>
    </lineage>
</organism>
<evidence type="ECO:0000256" key="6">
    <source>
        <dbReference type="PROSITE-ProRule" id="PRU00708"/>
    </source>
</evidence>
<evidence type="ECO:0000313" key="9">
    <source>
        <dbReference type="Proteomes" id="UP001190926"/>
    </source>
</evidence>
<keyword evidence="5" id="KW-0809">Transit peptide</keyword>
<dbReference type="FunFam" id="1.25.40.10:FF:000645">
    <property type="entry name" value="Pentatricopeptide repeat-containing protein chloroplastic"/>
    <property type="match status" value="1"/>
</dbReference>
<feature type="region of interest" description="Disordered" evidence="7">
    <location>
        <begin position="35"/>
        <end position="56"/>
    </location>
</feature>
<dbReference type="InterPro" id="IPR002885">
    <property type="entry name" value="PPR_rpt"/>
</dbReference>
<dbReference type="Pfam" id="PF01535">
    <property type="entry name" value="PPR"/>
    <property type="match status" value="3"/>
</dbReference>
<feature type="repeat" description="PPR" evidence="6">
    <location>
        <begin position="402"/>
        <end position="436"/>
    </location>
</feature>
<dbReference type="Pfam" id="PF13812">
    <property type="entry name" value="PPR_3"/>
    <property type="match status" value="1"/>
</dbReference>
<dbReference type="InterPro" id="IPR046849">
    <property type="entry name" value="E2_motif"/>
</dbReference>
<dbReference type="GO" id="GO:0009507">
    <property type="term" value="C:chloroplast"/>
    <property type="evidence" value="ECO:0007669"/>
    <property type="project" value="UniProtKB-SubCell"/>
</dbReference>
<keyword evidence="2" id="KW-0150">Chloroplast</keyword>
<dbReference type="EMBL" id="SDAM02003427">
    <property type="protein sequence ID" value="KAH6820600.1"/>
    <property type="molecule type" value="Genomic_DNA"/>
</dbReference>
<dbReference type="Pfam" id="PF20430">
    <property type="entry name" value="Eplus_motif"/>
    <property type="match status" value="1"/>
</dbReference>
<evidence type="ECO:0000256" key="2">
    <source>
        <dbReference type="ARBA" id="ARBA00022528"/>
    </source>
</evidence>
<accession>A0AAD4NZI5</accession>
<dbReference type="InterPro" id="IPR046848">
    <property type="entry name" value="E_motif"/>
</dbReference>
<sequence>MPSSPLPFHLSSSTIAQSHHHKYSAFLIPAAASPPQPIRQQPCTTSEDAHQNSPPKPKTIRFRLSQLCQQGQLNLARQLFDAIPQPTTVLWNTLIIGYMCNDMPHEAISLYSRLFYAVNSSDDRKCDAYTYSSVLKACAEAKQLSIGRAVHCHVLRSDGNPSRIVYNSLLNMYASCHLSSGCDLVERAFGSMRRRNVVSWNTMIAWYAKKGRYVEAVRCLVMMMKTGLRPSVVSFVNVFPAVSSLGDIDVANTVYGMVMRLGDEYVNDLFVVSSAITMYAELGCIDFARKIFDGCLNKNAHVWNTMIGGYVLNDRPIAALELFSKVLESQDGDNIDDVTFLSALTAASELQMLNFSQQLHSYLIRKSLDSSVILLNAVVALYSRCNSIGDSFKVFSEMQERDVVSWNTMICALIQNGFDDEGLMLVYEMQKMGFSIDDVTITAILSAASNLRNQGIGKQTHAYLIRHGIQFNGMESYLIDMYAKSGLIQAAKMVFHRNCEGSNDPAVWNAMISASTQNGLIEESLDIFQQMLAESVLPNAVTLASVLPACSQSGSMVLGTQFHAFAIRNFLDENVFVSSALVDMYSKSGALVYAERVFMKLAEKNSVTYTNMILGYGQHGMGEKAIALFHSMKECGINPDAITIVAVLSACSYTGLINEGLEIFESMEGEYGIKPSKEHFACVVDMLGRVGRVVEAYEFARGLGKEGNALGIWGSLLSACKIHQEFELGKVVANKLLKMEGADRTTGYRVLLSNIHAEEGNWEYVKTTRKQMLDRGLTKEVGCSWIDVSGYTNSFVSRDRKHPKCDEIYQLLEHLSANLKGDCYKPPLLSSEC</sequence>
<dbReference type="PANTHER" id="PTHR47926">
    <property type="entry name" value="PENTATRICOPEPTIDE REPEAT-CONTAINING PROTEIN"/>
    <property type="match status" value="1"/>
</dbReference>
<dbReference type="NCBIfam" id="TIGR00756">
    <property type="entry name" value="PPR"/>
    <property type="match status" value="4"/>
</dbReference>
<evidence type="ECO:0000313" key="8">
    <source>
        <dbReference type="EMBL" id="KAH6820600.1"/>
    </source>
</evidence>
<dbReference type="Pfam" id="PF20431">
    <property type="entry name" value="E_motif"/>
    <property type="match status" value="1"/>
</dbReference>
<feature type="repeat" description="PPR" evidence="6">
    <location>
        <begin position="504"/>
        <end position="538"/>
    </location>
</feature>
<dbReference type="AlphaFoldDB" id="A0AAD4NZI5"/>
<dbReference type="FunFam" id="1.25.40.10:FF:000496">
    <property type="entry name" value="Pentatricopeptide repeat-containing protein chloroplastic"/>
    <property type="match status" value="1"/>
</dbReference>
<evidence type="ECO:0000256" key="4">
    <source>
        <dbReference type="ARBA" id="ARBA00022737"/>
    </source>
</evidence>
<dbReference type="InterPro" id="IPR011990">
    <property type="entry name" value="TPR-like_helical_dom_sf"/>
</dbReference>
<keyword evidence="9" id="KW-1185">Reference proteome</keyword>
<dbReference type="Pfam" id="PF13041">
    <property type="entry name" value="PPR_2"/>
    <property type="match status" value="3"/>
</dbReference>
<dbReference type="PANTHER" id="PTHR47926:SF452">
    <property type="entry name" value="PENTATRICOPEPTIDE REPEAT-CONTAINING PROTEIN"/>
    <property type="match status" value="1"/>
</dbReference>
<feature type="repeat" description="PPR" evidence="6">
    <location>
        <begin position="605"/>
        <end position="639"/>
    </location>
</feature>
<reference evidence="8 9" key="1">
    <citation type="journal article" date="2021" name="Nat. Commun.">
        <title>Incipient diploidization of the medicinal plant Perilla within 10,000 years.</title>
        <authorList>
            <person name="Zhang Y."/>
            <person name="Shen Q."/>
            <person name="Leng L."/>
            <person name="Zhang D."/>
            <person name="Chen S."/>
            <person name="Shi Y."/>
            <person name="Ning Z."/>
            <person name="Chen S."/>
        </authorList>
    </citation>
    <scope>NUCLEOTIDE SEQUENCE [LARGE SCALE GENOMIC DNA]</scope>
    <source>
        <strain evidence="9">cv. PC099</strain>
    </source>
</reference>
<evidence type="ECO:0000256" key="7">
    <source>
        <dbReference type="SAM" id="MobiDB-lite"/>
    </source>
</evidence>
<dbReference type="Gene3D" id="1.25.40.10">
    <property type="entry name" value="Tetratricopeptide repeat domain"/>
    <property type="match status" value="6"/>
</dbReference>
<keyword evidence="4" id="KW-0677">Repeat</keyword>
<evidence type="ECO:0000256" key="1">
    <source>
        <dbReference type="ARBA" id="ARBA00004229"/>
    </source>
</evidence>
<comment type="caution">
    <text evidence="8">The sequence shown here is derived from an EMBL/GenBank/DDBJ whole genome shotgun (WGS) entry which is preliminary data.</text>
</comment>
<keyword evidence="3" id="KW-0934">Plastid</keyword>
<dbReference type="GO" id="GO:0003729">
    <property type="term" value="F:mRNA binding"/>
    <property type="evidence" value="ECO:0007669"/>
    <property type="project" value="UniProtKB-ARBA"/>
</dbReference>
<protein>
    <submittedName>
        <fullName evidence="8">Tetratricopeptide repeat superfamily protein</fullName>
    </submittedName>
</protein>
<dbReference type="PROSITE" id="PS51375">
    <property type="entry name" value="PPR"/>
    <property type="match status" value="4"/>
</dbReference>
<proteinExistence type="predicted"/>
<comment type="subcellular location">
    <subcellularLocation>
        <location evidence="1">Plastid</location>
        <location evidence="1">Chloroplast</location>
    </subcellularLocation>
</comment>
<dbReference type="InterPro" id="IPR046960">
    <property type="entry name" value="PPR_At4g14850-like_plant"/>
</dbReference>
<dbReference type="Proteomes" id="UP001190926">
    <property type="component" value="Unassembled WGS sequence"/>
</dbReference>
<dbReference type="FunFam" id="1.25.40.10:FF:000090">
    <property type="entry name" value="Pentatricopeptide repeat-containing protein, chloroplastic"/>
    <property type="match status" value="1"/>
</dbReference>
<name>A0AAD4NZI5_PERFH</name>
<feature type="repeat" description="PPR" evidence="6">
    <location>
        <begin position="196"/>
        <end position="230"/>
    </location>
</feature>
<gene>
    <name evidence="8" type="ORF">C2S53_014402</name>
</gene>
<evidence type="ECO:0000256" key="3">
    <source>
        <dbReference type="ARBA" id="ARBA00022640"/>
    </source>
</evidence>
<evidence type="ECO:0000256" key="5">
    <source>
        <dbReference type="ARBA" id="ARBA00022946"/>
    </source>
</evidence>